<dbReference type="Proteomes" id="UP001352223">
    <property type="component" value="Unassembled WGS sequence"/>
</dbReference>
<dbReference type="RefSeq" id="WP_324765809.1">
    <property type="nucleotide sequence ID" value="NZ_BAAATS010000022.1"/>
</dbReference>
<comment type="caution">
    <text evidence="1">The sequence shown here is derived from an EMBL/GenBank/DDBJ whole genome shotgun (WGS) entry which is preliminary data.</text>
</comment>
<name>A0ABU6C2J5_9ACTN</name>
<proteinExistence type="predicted"/>
<evidence type="ECO:0000313" key="1">
    <source>
        <dbReference type="EMBL" id="MEB3958827.1"/>
    </source>
</evidence>
<reference evidence="1 2" key="1">
    <citation type="submission" date="2022-10" db="EMBL/GenBank/DDBJ databases">
        <authorList>
            <person name="Xie J."/>
            <person name="Shen N."/>
        </authorList>
    </citation>
    <scope>NUCLEOTIDE SEQUENCE [LARGE SCALE GENOMIC DNA]</scope>
    <source>
        <strain evidence="1 2">DSM 41681</strain>
    </source>
</reference>
<dbReference type="EMBL" id="JAOZYB010000001">
    <property type="protein sequence ID" value="MEB3958827.1"/>
    <property type="molecule type" value="Genomic_DNA"/>
</dbReference>
<evidence type="ECO:0000313" key="2">
    <source>
        <dbReference type="Proteomes" id="UP001352223"/>
    </source>
</evidence>
<gene>
    <name evidence="1" type="ORF">OKJ48_00925</name>
</gene>
<organism evidence="1 2">
    <name type="scientific">Streptomyces kunmingensis</name>
    <dbReference type="NCBI Taxonomy" id="68225"/>
    <lineage>
        <taxon>Bacteria</taxon>
        <taxon>Bacillati</taxon>
        <taxon>Actinomycetota</taxon>
        <taxon>Actinomycetes</taxon>
        <taxon>Kitasatosporales</taxon>
        <taxon>Streptomycetaceae</taxon>
        <taxon>Streptomyces</taxon>
    </lineage>
</organism>
<accession>A0ABU6C2J5</accession>
<keyword evidence="2" id="KW-1185">Reference proteome</keyword>
<protein>
    <submittedName>
        <fullName evidence="1">Uncharacterized protein</fullName>
    </submittedName>
</protein>
<sequence length="54" mass="5808">MTPAKQVQQPGGGAWSRFRLSAVNVDHQIDRRNRLEGPMTPIISPAAAAAPLPM</sequence>